<organism evidence="1 2">
    <name type="scientific">Jingyaoa shaoxingensis</name>
    <dbReference type="NCBI Taxonomy" id="2763671"/>
    <lineage>
        <taxon>Bacteria</taxon>
        <taxon>Bacillati</taxon>
        <taxon>Bacillota</taxon>
        <taxon>Clostridia</taxon>
        <taxon>Lachnospirales</taxon>
        <taxon>Lachnospiraceae</taxon>
        <taxon>Jingyaoa</taxon>
    </lineage>
</organism>
<name>A0ABR7NA14_9FIRM</name>
<dbReference type="Proteomes" id="UP000657421">
    <property type="component" value="Unassembled WGS sequence"/>
</dbReference>
<sequence>MTREEILSDEEFFEKFLSGKDWPPESEEDRRLTEHIRQEIMDSADKEEAMLKEHPELEGAEPSPDMLEKILSERRKNVIIKSL</sequence>
<keyword evidence="2" id="KW-1185">Reference proteome</keyword>
<evidence type="ECO:0008006" key="3">
    <source>
        <dbReference type="Google" id="ProtNLM"/>
    </source>
</evidence>
<reference evidence="1 2" key="1">
    <citation type="submission" date="2020-08" db="EMBL/GenBank/DDBJ databases">
        <title>Genome public.</title>
        <authorList>
            <person name="Liu C."/>
            <person name="Sun Q."/>
        </authorList>
    </citation>
    <scope>NUCLEOTIDE SEQUENCE [LARGE SCALE GENOMIC DNA]</scope>
    <source>
        <strain evidence="1 2">NSJ-46</strain>
    </source>
</reference>
<dbReference type="EMBL" id="JACRSZ010000008">
    <property type="protein sequence ID" value="MBC8573233.1"/>
    <property type="molecule type" value="Genomic_DNA"/>
</dbReference>
<evidence type="ECO:0000313" key="2">
    <source>
        <dbReference type="Proteomes" id="UP000657421"/>
    </source>
</evidence>
<proteinExistence type="predicted"/>
<dbReference type="RefSeq" id="WP_249308310.1">
    <property type="nucleotide sequence ID" value="NZ_JACRSZ010000008.1"/>
</dbReference>
<protein>
    <recommendedName>
        <fullName evidence="3">Addiction module component</fullName>
    </recommendedName>
</protein>
<gene>
    <name evidence="1" type="ORF">H8716_09075</name>
</gene>
<evidence type="ECO:0000313" key="1">
    <source>
        <dbReference type="EMBL" id="MBC8573233.1"/>
    </source>
</evidence>
<accession>A0ABR7NA14</accession>
<comment type="caution">
    <text evidence="1">The sequence shown here is derived from an EMBL/GenBank/DDBJ whole genome shotgun (WGS) entry which is preliminary data.</text>
</comment>